<organism evidence="2">
    <name type="scientific">uncultured Gemmatimonadaceae bacterium</name>
    <dbReference type="NCBI Taxonomy" id="246130"/>
    <lineage>
        <taxon>Bacteria</taxon>
        <taxon>Pseudomonadati</taxon>
        <taxon>Gemmatimonadota</taxon>
        <taxon>Gemmatimonadia</taxon>
        <taxon>Gemmatimonadales</taxon>
        <taxon>Gemmatimonadaceae</taxon>
        <taxon>environmental samples</taxon>
    </lineage>
</organism>
<reference evidence="2" key="1">
    <citation type="submission" date="2020-02" db="EMBL/GenBank/DDBJ databases">
        <authorList>
            <person name="Meier V. D."/>
        </authorList>
    </citation>
    <scope>NUCLEOTIDE SEQUENCE</scope>
    <source>
        <strain evidence="2">AVDCRST_MAG40</strain>
    </source>
</reference>
<feature type="non-terminal residue" evidence="2">
    <location>
        <position position="1"/>
    </location>
</feature>
<accession>A0A6J4K7V5</accession>
<feature type="compositionally biased region" description="Basic and acidic residues" evidence="1">
    <location>
        <begin position="1"/>
        <end position="28"/>
    </location>
</feature>
<feature type="compositionally biased region" description="Basic and acidic residues" evidence="1">
    <location>
        <begin position="80"/>
        <end position="118"/>
    </location>
</feature>
<gene>
    <name evidence="2" type="ORF">AVDCRST_MAG40-178</name>
</gene>
<dbReference type="AlphaFoldDB" id="A0A6J4K7V5"/>
<proteinExistence type="predicted"/>
<dbReference type="EMBL" id="CADCTX010000051">
    <property type="protein sequence ID" value="CAA9298160.1"/>
    <property type="molecule type" value="Genomic_DNA"/>
</dbReference>
<feature type="compositionally biased region" description="Low complexity" evidence="1">
    <location>
        <begin position="38"/>
        <end position="49"/>
    </location>
</feature>
<feature type="region of interest" description="Disordered" evidence="1">
    <location>
        <begin position="1"/>
        <end position="118"/>
    </location>
</feature>
<evidence type="ECO:0000313" key="2">
    <source>
        <dbReference type="EMBL" id="CAA9298160.1"/>
    </source>
</evidence>
<protein>
    <submittedName>
        <fullName evidence="2">Uncharacterized protein</fullName>
    </submittedName>
</protein>
<name>A0A6J4K7V5_9BACT</name>
<evidence type="ECO:0000256" key="1">
    <source>
        <dbReference type="SAM" id="MobiDB-lite"/>
    </source>
</evidence>
<feature type="non-terminal residue" evidence="2">
    <location>
        <position position="118"/>
    </location>
</feature>
<feature type="compositionally biased region" description="Basic and acidic residues" evidence="1">
    <location>
        <begin position="50"/>
        <end position="66"/>
    </location>
</feature>
<sequence>EHRREGDRARQTDRPEHRIPGRQAVERRAQRRPRGRDAAPADGAGAARCAADDRAGREPHGRDGAAARRPSLEGAGELHLPARDRRPGELRQGDAARERADSRGDQEGRDQLDHHPRL</sequence>